<dbReference type="EMBL" id="LGVR01000049">
    <property type="protein sequence ID" value="KOA86032.1"/>
    <property type="molecule type" value="Genomic_DNA"/>
</dbReference>
<comment type="caution">
    <text evidence="1">The sequence shown here is derived from an EMBL/GenBank/DDBJ whole genome shotgun (WGS) entry which is preliminary data.</text>
</comment>
<dbReference type="InterPro" id="IPR038700">
    <property type="entry name" value="Thiol_cytolys_C_sf"/>
</dbReference>
<dbReference type="Gene3D" id="2.60.40.1430">
    <property type="entry name" value="Perfringolysin, domain 4"/>
    <property type="match status" value="1"/>
</dbReference>
<dbReference type="Proteomes" id="UP000037540">
    <property type="component" value="Unassembled WGS sequence"/>
</dbReference>
<name>A0A9Q1UXP8_CLOBO</name>
<proteinExistence type="predicted"/>
<dbReference type="OrthoDB" id="1945777at2"/>
<reference evidence="1 2" key="1">
    <citation type="submission" date="2015-07" db="EMBL/GenBank/DDBJ databases">
        <title>Draft genome sequences of 17 French Clostridium botulinum group III.</title>
        <authorList>
            <person name="Woudstra C."/>
            <person name="Le Marechal C."/>
            <person name="Souillard R."/>
            <person name="Bayon-Auboyer M.-H."/>
            <person name="Dessouter D."/>
            <person name="Fach P."/>
        </authorList>
    </citation>
    <scope>NUCLEOTIDE SEQUENCE [LARGE SCALE GENOMIC DNA]</scope>
    <source>
        <strain evidence="1 2">12LNRI-CD</strain>
    </source>
</reference>
<dbReference type="RefSeq" id="WP_013726379.1">
    <property type="nucleotide sequence ID" value="NZ_LGVO01000019.1"/>
</dbReference>
<organism evidence="1 2">
    <name type="scientific">Clostridium botulinum</name>
    <dbReference type="NCBI Taxonomy" id="1491"/>
    <lineage>
        <taxon>Bacteria</taxon>
        <taxon>Bacillati</taxon>
        <taxon>Bacillota</taxon>
        <taxon>Clostridia</taxon>
        <taxon>Eubacteriales</taxon>
        <taxon>Clostridiaceae</taxon>
        <taxon>Clostridium</taxon>
    </lineage>
</organism>
<evidence type="ECO:0000313" key="2">
    <source>
        <dbReference type="Proteomes" id="UP000037540"/>
    </source>
</evidence>
<sequence length="130" mass="14341">MIIGSNTGDSGVITLYNKGAFVACATVNYQINGELYTKQSPSIAVLQQYPMYIPWNARNINFMVDIAVYFGAWRRIYFQTFNSPVTKCYVASGITTYASCYEVPCKGIGNGNNNTGCCCTCTCNCHCNCR</sequence>
<evidence type="ECO:0000313" key="1">
    <source>
        <dbReference type="EMBL" id="KOA86032.1"/>
    </source>
</evidence>
<accession>A0A9Q1UXP8</accession>
<dbReference type="AlphaFoldDB" id="A0A9Q1UXP8"/>
<gene>
    <name evidence="1" type="ORF">ADU74_09155</name>
</gene>
<protein>
    <submittedName>
        <fullName evidence="1">Uncharacterized protein</fullName>
    </submittedName>
</protein>